<reference evidence="7 8" key="1">
    <citation type="submission" date="2009-08" db="EMBL/GenBank/DDBJ databases">
        <authorList>
            <person name="Qin X."/>
            <person name="Bachman B."/>
            <person name="Battles P."/>
            <person name="Bell A."/>
            <person name="Bess C."/>
            <person name="Bickham C."/>
            <person name="Chaboub L."/>
            <person name="Chen D."/>
            <person name="Coyle M."/>
            <person name="Deiros D.R."/>
            <person name="Dinh H."/>
            <person name="Forbes L."/>
            <person name="Fowler G."/>
            <person name="Francisco L."/>
            <person name="Fu Q."/>
            <person name="Gubbala S."/>
            <person name="Hale W."/>
            <person name="Han Y."/>
            <person name="Hemphill L."/>
            <person name="Highlander S.K."/>
            <person name="Hirani K."/>
            <person name="Hogues M."/>
            <person name="Jackson L."/>
            <person name="Jakkamsetti A."/>
            <person name="Javaid M."/>
            <person name="Jiang H."/>
            <person name="Korchina V."/>
            <person name="Kovar C."/>
            <person name="Lara F."/>
            <person name="Lee S."/>
            <person name="Mata R."/>
            <person name="Mathew T."/>
            <person name="Moen C."/>
            <person name="Morales K."/>
            <person name="Munidasa M."/>
            <person name="Nazareth L."/>
            <person name="Ngo R."/>
            <person name="Nguyen L."/>
            <person name="Okwuonu G."/>
            <person name="Ongeri F."/>
            <person name="Patil S."/>
            <person name="Petrosino J."/>
            <person name="Pham C."/>
            <person name="Pham P."/>
            <person name="Pu L.-L."/>
            <person name="Puazo M."/>
            <person name="Raj R."/>
            <person name="Reid J."/>
            <person name="Rouhana J."/>
            <person name="Saada N."/>
            <person name="Shang Y."/>
            <person name="Simmons D."/>
            <person name="Thornton R."/>
            <person name="Warren J."/>
            <person name="Weissenberger G."/>
            <person name="Zhang J."/>
            <person name="Zhang L."/>
            <person name="Zhou C."/>
            <person name="Zhu D."/>
            <person name="Muzny D."/>
            <person name="Worley K."/>
            <person name="Gibbs R."/>
        </authorList>
    </citation>
    <scope>NUCLEOTIDE SEQUENCE [LARGE SCALE GENOMIC DNA]</scope>
    <source>
        <strain evidence="8">ATCC 15826 / DSM 8339 / NCTC 10426 / 6573</strain>
    </source>
</reference>
<dbReference type="PANTHER" id="PTHR33375">
    <property type="entry name" value="CHROMOSOME-PARTITIONING PROTEIN PARB-RELATED"/>
    <property type="match status" value="1"/>
</dbReference>
<dbReference type="AlphaFoldDB" id="C8N7W8"/>
<dbReference type="Gene3D" id="3.90.1530.30">
    <property type="match status" value="1"/>
</dbReference>
<comment type="function">
    <text evidence="5">Involved in chromosome partition. Localize to both poles of the predivisional cell following completion of DNA replication. Binds to the DNA origin of replication.</text>
</comment>
<dbReference type="Pfam" id="PF02195">
    <property type="entry name" value="ParB_N"/>
    <property type="match status" value="1"/>
</dbReference>
<sequence>MLKTKRGGLGRGFESLLGEAARDVIAQPEFEALKQIDAAKIRPGIYQPRKVFHDDTLQELAQSIAEHGILQPLVVRPIADGQYEIIAGERRFRASQIAGLTKIPCVVKNYNDQQALAVALIENLQRSDLNILEIASALQQLVQDFNLTHEKAAQLVGRSRSSVTNILRLLELSQPVKDALYSGEIEMGHARAMLTLSESQQKMLLAETLARKYSVRQIEARVKQLQTTPDLPPLPKPRDVNIYALEERLGNYLGYPVAIRDNGKGRGRVVLKYNSLDELDGILAKWGFDAAE</sequence>
<dbReference type="GO" id="GO:0007059">
    <property type="term" value="P:chromosome segregation"/>
    <property type="evidence" value="ECO:0007669"/>
    <property type="project" value="UniProtKB-KW"/>
</dbReference>
<dbReference type="GO" id="GO:0016491">
    <property type="term" value="F:oxidoreductase activity"/>
    <property type="evidence" value="ECO:0007669"/>
    <property type="project" value="UniProtKB-KW"/>
</dbReference>
<dbReference type="GO" id="GO:0045881">
    <property type="term" value="P:positive regulation of sporulation resulting in formation of a cellular spore"/>
    <property type="evidence" value="ECO:0007669"/>
    <property type="project" value="TreeGrafter"/>
</dbReference>
<dbReference type="HOGENOM" id="CLU_023853_0_0_6"/>
<dbReference type="InterPro" id="IPR041468">
    <property type="entry name" value="HTH_ParB/Spo0J"/>
</dbReference>
<dbReference type="FunFam" id="1.10.10.2830:FF:000001">
    <property type="entry name" value="Chromosome partitioning protein ParB"/>
    <property type="match status" value="1"/>
</dbReference>
<dbReference type="RefSeq" id="WP_004139871.1">
    <property type="nucleotide sequence ID" value="NZ_GG694025.1"/>
</dbReference>
<evidence type="ECO:0000313" key="8">
    <source>
        <dbReference type="Proteomes" id="UP000004870"/>
    </source>
</evidence>
<evidence type="ECO:0000256" key="2">
    <source>
        <dbReference type="ARBA" id="ARBA00022372"/>
    </source>
</evidence>
<evidence type="ECO:0000256" key="1">
    <source>
        <dbReference type="ARBA" id="ARBA00006295"/>
    </source>
</evidence>
<evidence type="ECO:0000313" key="7">
    <source>
        <dbReference type="EMBL" id="EEV89266.1"/>
    </source>
</evidence>
<dbReference type="InterPro" id="IPR036086">
    <property type="entry name" value="ParB/Sulfiredoxin_sf"/>
</dbReference>
<dbReference type="Proteomes" id="UP000004870">
    <property type="component" value="Unassembled WGS sequence"/>
</dbReference>
<dbReference type="CDD" id="cd16393">
    <property type="entry name" value="SPO0J_N"/>
    <property type="match status" value="1"/>
</dbReference>
<dbReference type="InterPro" id="IPR003115">
    <property type="entry name" value="ParB_N"/>
</dbReference>
<dbReference type="InterPro" id="IPR050336">
    <property type="entry name" value="Chromosome_partition/occlusion"/>
</dbReference>
<dbReference type="GeneID" id="84789612"/>
<name>C8N7W8_CARH6</name>
<keyword evidence="3" id="KW-0159">Chromosome partition</keyword>
<dbReference type="NCBIfam" id="TIGR00180">
    <property type="entry name" value="parB_part"/>
    <property type="match status" value="1"/>
</dbReference>
<dbReference type="Pfam" id="PF23552">
    <property type="entry name" value="ParB_C"/>
    <property type="match status" value="1"/>
</dbReference>
<dbReference type="InterPro" id="IPR004437">
    <property type="entry name" value="ParB/RepB/Spo0J"/>
</dbReference>
<accession>C8N7W8</accession>
<dbReference type="PANTHER" id="PTHR33375:SF1">
    <property type="entry name" value="CHROMOSOME-PARTITIONING PROTEIN PARB-RELATED"/>
    <property type="match status" value="1"/>
</dbReference>
<evidence type="ECO:0000256" key="3">
    <source>
        <dbReference type="ARBA" id="ARBA00022829"/>
    </source>
</evidence>
<dbReference type="GO" id="GO:0003677">
    <property type="term" value="F:DNA binding"/>
    <property type="evidence" value="ECO:0007669"/>
    <property type="project" value="UniProtKB-KW"/>
</dbReference>
<dbReference type="GO" id="GO:0005694">
    <property type="term" value="C:chromosome"/>
    <property type="evidence" value="ECO:0007669"/>
    <property type="project" value="TreeGrafter"/>
</dbReference>
<organism evidence="7 8">
    <name type="scientific">Cardiobacterium hominis (strain ATCC 15826 / DSM 8339 / NCTC 10426 / 6573)</name>
    <dbReference type="NCBI Taxonomy" id="638300"/>
    <lineage>
        <taxon>Bacteria</taxon>
        <taxon>Pseudomonadati</taxon>
        <taxon>Pseudomonadota</taxon>
        <taxon>Gammaproteobacteria</taxon>
        <taxon>Cardiobacteriales</taxon>
        <taxon>Cardiobacteriaceae</taxon>
        <taxon>Cardiobacterium</taxon>
    </lineage>
</organism>
<dbReference type="Pfam" id="PF17762">
    <property type="entry name" value="HTH_ParB"/>
    <property type="match status" value="1"/>
</dbReference>
<feature type="domain" description="ParB-like N-terminal" evidence="6">
    <location>
        <begin position="34"/>
        <end position="124"/>
    </location>
</feature>
<dbReference type="EMBL" id="ACKY01000027">
    <property type="protein sequence ID" value="EEV89266.1"/>
    <property type="molecule type" value="Genomic_DNA"/>
</dbReference>
<proteinExistence type="inferred from homology"/>
<dbReference type="InterPro" id="IPR057240">
    <property type="entry name" value="ParB_dimer_C"/>
</dbReference>
<dbReference type="OrthoDB" id="9802051at2"/>
<evidence type="ECO:0000259" key="6">
    <source>
        <dbReference type="SMART" id="SM00470"/>
    </source>
</evidence>
<gene>
    <name evidence="7" type="primary">cysJ</name>
    <name evidence="7" type="ORF">HMPREF0198_0595</name>
</gene>
<dbReference type="SUPFAM" id="SSF110849">
    <property type="entry name" value="ParB/Sulfiredoxin"/>
    <property type="match status" value="1"/>
</dbReference>
<keyword evidence="4" id="KW-0238">DNA-binding</keyword>
<keyword evidence="7" id="KW-0560">Oxidoreductase</keyword>
<keyword evidence="8" id="KW-1185">Reference proteome</keyword>
<comment type="similarity">
    <text evidence="1">Belongs to the ParB family.</text>
</comment>
<dbReference type="FunFam" id="3.90.1530.30:FF:000001">
    <property type="entry name" value="Chromosome partitioning protein ParB"/>
    <property type="match status" value="1"/>
</dbReference>
<evidence type="ECO:0000256" key="4">
    <source>
        <dbReference type="ARBA" id="ARBA00023125"/>
    </source>
</evidence>
<dbReference type="STRING" id="2718.CHUV0807_0859"/>
<evidence type="ECO:0000256" key="5">
    <source>
        <dbReference type="ARBA" id="ARBA00025472"/>
    </source>
</evidence>
<protein>
    <recommendedName>
        <fullName evidence="2">Probable chromosome-partitioning protein ParB</fullName>
    </recommendedName>
</protein>
<dbReference type="SMART" id="SM00470">
    <property type="entry name" value="ParB"/>
    <property type="match status" value="1"/>
</dbReference>
<dbReference type="Gene3D" id="1.10.10.2830">
    <property type="match status" value="1"/>
</dbReference>
<comment type="caution">
    <text evidence="7">The sequence shown here is derived from an EMBL/GenBank/DDBJ whole genome shotgun (WGS) entry which is preliminary data.</text>
</comment>